<comment type="caution">
    <text evidence="1">The sequence shown here is derived from an EMBL/GenBank/DDBJ whole genome shotgun (WGS) entry which is preliminary data.</text>
</comment>
<proteinExistence type="predicted"/>
<gene>
    <name evidence="1" type="ORF">PXEA_LOCUS19617</name>
</gene>
<protein>
    <submittedName>
        <fullName evidence="1">Uncharacterized protein</fullName>
    </submittedName>
</protein>
<dbReference type="Proteomes" id="UP000784294">
    <property type="component" value="Unassembled WGS sequence"/>
</dbReference>
<dbReference type="EMBL" id="CAAALY010078573">
    <property type="protein sequence ID" value="VEL26177.1"/>
    <property type="molecule type" value="Genomic_DNA"/>
</dbReference>
<dbReference type="AlphaFoldDB" id="A0A3S5BJ64"/>
<reference evidence="1" key="1">
    <citation type="submission" date="2018-11" db="EMBL/GenBank/DDBJ databases">
        <authorList>
            <consortium name="Pathogen Informatics"/>
        </authorList>
    </citation>
    <scope>NUCLEOTIDE SEQUENCE</scope>
</reference>
<evidence type="ECO:0000313" key="1">
    <source>
        <dbReference type="EMBL" id="VEL26177.1"/>
    </source>
</evidence>
<accession>A0A3S5BJ64</accession>
<organism evidence="1 2">
    <name type="scientific">Protopolystoma xenopodis</name>
    <dbReference type="NCBI Taxonomy" id="117903"/>
    <lineage>
        <taxon>Eukaryota</taxon>
        <taxon>Metazoa</taxon>
        <taxon>Spiralia</taxon>
        <taxon>Lophotrochozoa</taxon>
        <taxon>Platyhelminthes</taxon>
        <taxon>Monogenea</taxon>
        <taxon>Polyopisthocotylea</taxon>
        <taxon>Polystomatidea</taxon>
        <taxon>Polystomatidae</taxon>
        <taxon>Protopolystoma</taxon>
    </lineage>
</organism>
<sequence length="127" mass="14252">MSDQSGRPGQGERTFLVCRSWSRSVPSAPAYLNASSRTAALVPSLRSRSGVVFSQVHFLMTSSLLRTFLVHLNTNLVCVSFINLTVDKLLQLHQNDFGFCPAKFSLRRIDWRLGSQNLARSNHLVYP</sequence>
<name>A0A3S5BJ64_9PLAT</name>
<evidence type="ECO:0000313" key="2">
    <source>
        <dbReference type="Proteomes" id="UP000784294"/>
    </source>
</evidence>
<keyword evidence="2" id="KW-1185">Reference proteome</keyword>